<protein>
    <submittedName>
        <fullName evidence="1">Uncharacterized protein</fullName>
    </submittedName>
</protein>
<keyword evidence="2" id="KW-1185">Reference proteome</keyword>
<gene>
    <name evidence="1" type="ORF">O6H91_08G062800</name>
</gene>
<proteinExistence type="predicted"/>
<sequence length="267" mass="30048">MLETDMLNSYAASVQYEKPSTANLQAAQELFLTLLENHFVKPGDIKEWSRLGFSIRKIKEANHEFVVVSEACKDSRHGHGFYVIKTTCKGSQNVLEALHTPSDLYTHELVFRLFMEGNYVAAAWNTAHRNQVDLGKEPISYYNAFTIAVAKAFSRARIIQLHGFDAVSHHINGDMILSSTKRESAPQFDLVVNLLRSDLSGSVSYKILHFPKDIGELGGTLNVNAKAFYDNNPHGLFFHVEMSMPLRMGLRNSRDLRNSFSACFISS</sequence>
<organism evidence="1 2">
    <name type="scientific">Diphasiastrum complanatum</name>
    <name type="common">Issler's clubmoss</name>
    <name type="synonym">Lycopodium complanatum</name>
    <dbReference type="NCBI Taxonomy" id="34168"/>
    <lineage>
        <taxon>Eukaryota</taxon>
        <taxon>Viridiplantae</taxon>
        <taxon>Streptophyta</taxon>
        <taxon>Embryophyta</taxon>
        <taxon>Tracheophyta</taxon>
        <taxon>Lycopodiopsida</taxon>
        <taxon>Lycopodiales</taxon>
        <taxon>Lycopodiaceae</taxon>
        <taxon>Lycopodioideae</taxon>
        <taxon>Diphasiastrum</taxon>
    </lineage>
</organism>
<evidence type="ECO:0000313" key="2">
    <source>
        <dbReference type="Proteomes" id="UP001162992"/>
    </source>
</evidence>
<reference evidence="2" key="1">
    <citation type="journal article" date="2024" name="Proc. Natl. Acad. Sci. U.S.A.">
        <title>Extraordinary preservation of gene collinearity over three hundred million years revealed in homosporous lycophytes.</title>
        <authorList>
            <person name="Li C."/>
            <person name="Wickell D."/>
            <person name="Kuo L.Y."/>
            <person name="Chen X."/>
            <person name="Nie B."/>
            <person name="Liao X."/>
            <person name="Peng D."/>
            <person name="Ji J."/>
            <person name="Jenkins J."/>
            <person name="Williams M."/>
            <person name="Shu S."/>
            <person name="Plott C."/>
            <person name="Barry K."/>
            <person name="Rajasekar S."/>
            <person name="Grimwood J."/>
            <person name="Han X."/>
            <person name="Sun S."/>
            <person name="Hou Z."/>
            <person name="He W."/>
            <person name="Dai G."/>
            <person name="Sun C."/>
            <person name="Schmutz J."/>
            <person name="Leebens-Mack J.H."/>
            <person name="Li F.W."/>
            <person name="Wang L."/>
        </authorList>
    </citation>
    <scope>NUCLEOTIDE SEQUENCE [LARGE SCALE GENOMIC DNA]</scope>
    <source>
        <strain evidence="2">cv. PW_Plant_1</strain>
    </source>
</reference>
<dbReference type="Proteomes" id="UP001162992">
    <property type="component" value="Chromosome 8"/>
</dbReference>
<dbReference type="EMBL" id="CM055099">
    <property type="protein sequence ID" value="KAJ7546974.1"/>
    <property type="molecule type" value="Genomic_DNA"/>
</dbReference>
<evidence type="ECO:0000313" key="1">
    <source>
        <dbReference type="EMBL" id="KAJ7546974.1"/>
    </source>
</evidence>
<accession>A0ACC2CY77</accession>
<comment type="caution">
    <text evidence="1">The sequence shown here is derived from an EMBL/GenBank/DDBJ whole genome shotgun (WGS) entry which is preliminary data.</text>
</comment>
<name>A0ACC2CY77_DIPCM</name>